<organism evidence="8 9">
    <name type="scientific">Corynespora cassiicola Philippines</name>
    <dbReference type="NCBI Taxonomy" id="1448308"/>
    <lineage>
        <taxon>Eukaryota</taxon>
        <taxon>Fungi</taxon>
        <taxon>Dikarya</taxon>
        <taxon>Ascomycota</taxon>
        <taxon>Pezizomycotina</taxon>
        <taxon>Dothideomycetes</taxon>
        <taxon>Pleosporomycetidae</taxon>
        <taxon>Pleosporales</taxon>
        <taxon>Corynesporascaceae</taxon>
        <taxon>Corynespora</taxon>
    </lineage>
</organism>
<evidence type="ECO:0000256" key="1">
    <source>
        <dbReference type="ARBA" id="ARBA00009865"/>
    </source>
</evidence>
<evidence type="ECO:0000256" key="5">
    <source>
        <dbReference type="PIRSR" id="PIRSR606710-2"/>
    </source>
</evidence>
<keyword evidence="9" id="KW-1185">Reference proteome</keyword>
<dbReference type="AlphaFoldDB" id="A0A2T2P346"/>
<keyword evidence="2 6" id="KW-0378">Hydrolase</keyword>
<comment type="similarity">
    <text evidence="1 6">Belongs to the glycosyl hydrolase 43 family.</text>
</comment>
<dbReference type="GO" id="GO:0004553">
    <property type="term" value="F:hydrolase activity, hydrolyzing O-glycosyl compounds"/>
    <property type="evidence" value="ECO:0007669"/>
    <property type="project" value="InterPro"/>
</dbReference>
<dbReference type="InterPro" id="IPR041542">
    <property type="entry name" value="GH43_C2"/>
</dbReference>
<dbReference type="GO" id="GO:0005975">
    <property type="term" value="P:carbohydrate metabolic process"/>
    <property type="evidence" value="ECO:0007669"/>
    <property type="project" value="InterPro"/>
</dbReference>
<feature type="site" description="Important for catalytic activity, responsible for pKa modulation of the active site Glu and correct orientation of both the proton donor and substrate" evidence="5">
    <location>
        <position position="129"/>
    </location>
</feature>
<evidence type="ECO:0000256" key="4">
    <source>
        <dbReference type="PIRSR" id="PIRSR606710-1"/>
    </source>
</evidence>
<name>A0A2T2P346_CORCC</name>
<dbReference type="SUPFAM" id="SSF49899">
    <property type="entry name" value="Concanavalin A-like lectins/glucanases"/>
    <property type="match status" value="1"/>
</dbReference>
<proteinExistence type="inferred from homology"/>
<dbReference type="CDD" id="cd18617">
    <property type="entry name" value="GH43_XynB-like"/>
    <property type="match status" value="1"/>
</dbReference>
<dbReference type="OrthoDB" id="408373at2759"/>
<dbReference type="InterPro" id="IPR051795">
    <property type="entry name" value="Glycosyl_Hydrlase_43"/>
</dbReference>
<evidence type="ECO:0000256" key="2">
    <source>
        <dbReference type="ARBA" id="ARBA00022801"/>
    </source>
</evidence>
<dbReference type="Pfam" id="PF04616">
    <property type="entry name" value="Glyco_hydro_43"/>
    <property type="match status" value="1"/>
</dbReference>
<gene>
    <name evidence="8" type="ORF">BS50DRAFT_484082</name>
</gene>
<dbReference type="PANTHER" id="PTHR42812:SF12">
    <property type="entry name" value="BETA-XYLOSIDASE-RELATED"/>
    <property type="match status" value="1"/>
</dbReference>
<dbReference type="SUPFAM" id="SSF75005">
    <property type="entry name" value="Arabinanase/levansucrase/invertase"/>
    <property type="match status" value="1"/>
</dbReference>
<dbReference type="Gene3D" id="2.60.120.200">
    <property type="match status" value="1"/>
</dbReference>
<evidence type="ECO:0000256" key="3">
    <source>
        <dbReference type="ARBA" id="ARBA00023295"/>
    </source>
</evidence>
<dbReference type="EMBL" id="KZ678130">
    <property type="protein sequence ID" value="PSN72107.1"/>
    <property type="molecule type" value="Genomic_DNA"/>
</dbReference>
<feature type="domain" description="Beta-xylosidase C-terminal Concanavalin A-like" evidence="7">
    <location>
        <begin position="342"/>
        <end position="503"/>
    </location>
</feature>
<keyword evidence="3 6" id="KW-0326">Glycosidase</keyword>
<feature type="active site" description="Proton acceptor" evidence="4">
    <location>
        <position position="18"/>
    </location>
</feature>
<accession>A0A2T2P346</accession>
<evidence type="ECO:0000256" key="6">
    <source>
        <dbReference type="RuleBase" id="RU361187"/>
    </source>
</evidence>
<dbReference type="PANTHER" id="PTHR42812">
    <property type="entry name" value="BETA-XYLOSIDASE"/>
    <property type="match status" value="1"/>
</dbReference>
<reference evidence="8 9" key="1">
    <citation type="journal article" date="2018" name="Front. Microbiol.">
        <title>Genome-Wide Analysis of Corynespora cassiicola Leaf Fall Disease Putative Effectors.</title>
        <authorList>
            <person name="Lopez D."/>
            <person name="Ribeiro S."/>
            <person name="Label P."/>
            <person name="Fumanal B."/>
            <person name="Venisse J.S."/>
            <person name="Kohler A."/>
            <person name="de Oliveira R.R."/>
            <person name="Labutti K."/>
            <person name="Lipzen A."/>
            <person name="Lail K."/>
            <person name="Bauer D."/>
            <person name="Ohm R.A."/>
            <person name="Barry K.W."/>
            <person name="Spatafora J."/>
            <person name="Grigoriev I.V."/>
            <person name="Martin F.M."/>
            <person name="Pujade-Renaud V."/>
        </authorList>
    </citation>
    <scope>NUCLEOTIDE SEQUENCE [LARGE SCALE GENOMIC DNA]</scope>
    <source>
        <strain evidence="8 9">Philippines</strain>
    </source>
</reference>
<dbReference type="Pfam" id="PF17851">
    <property type="entry name" value="GH43_C2"/>
    <property type="match status" value="1"/>
</dbReference>
<evidence type="ECO:0000313" key="9">
    <source>
        <dbReference type="Proteomes" id="UP000240883"/>
    </source>
</evidence>
<sequence>MSSLVAYQNPIIPGFSPDPSVCHVDGVFYLVTSTFHMFPGLPIYASVDLKKWTHIATHKIMPLDTGFQMVGSGGLFAPTIRHHRGTFYIVCTNTTSIEPVELSNFIIWTTDIYSNNWSQPICVPFIGIDPSLFFDDDNRVYYQGCSMIEGRVGQPSCTITQFEIDVTSGQPLSESKEIWGGYARYDTEGPHIYKKDGWYYLVAAEGGTFENHMLSIARSRNIWGPYKSYENNPILTAKGKKTYIQNLGHGELFQDGNGNWWAVALGVRDEKTCQPLGRETFLTSVDWPKGGWPAIAQPEMAFEAVSANCTWSTTPPWKSPARVEDLFIRNVDFSKYNLPSAEVGEFTLFPSKNTLSTPTDTSTFIGRRQRSLDCTATASINLTATAAPAGSGIKAGLAVYKDHLRHASVAFVFGTGELEFHAVDRVSGLDETRRTPLLGPRGDLPVVQFRVLGSATEYRFLARLDVRGCEWIEAGVCETRRLAAREMTGPIFGVFAHGEEDGDGTCGVAFGDFGVENFS</sequence>
<evidence type="ECO:0000259" key="7">
    <source>
        <dbReference type="Pfam" id="PF17851"/>
    </source>
</evidence>
<dbReference type="Proteomes" id="UP000240883">
    <property type="component" value="Unassembled WGS sequence"/>
</dbReference>
<dbReference type="InterPro" id="IPR013320">
    <property type="entry name" value="ConA-like_dom_sf"/>
</dbReference>
<dbReference type="STRING" id="1448308.A0A2T2P346"/>
<evidence type="ECO:0000313" key="8">
    <source>
        <dbReference type="EMBL" id="PSN72107.1"/>
    </source>
</evidence>
<feature type="active site" description="Proton donor" evidence="4">
    <location>
        <position position="188"/>
    </location>
</feature>
<dbReference type="Gene3D" id="2.115.10.20">
    <property type="entry name" value="Glycosyl hydrolase domain, family 43"/>
    <property type="match status" value="1"/>
</dbReference>
<dbReference type="InterPro" id="IPR023296">
    <property type="entry name" value="Glyco_hydro_beta-prop_sf"/>
</dbReference>
<dbReference type="InterPro" id="IPR006710">
    <property type="entry name" value="Glyco_hydro_43"/>
</dbReference>
<protein>
    <recommendedName>
        <fullName evidence="7">Beta-xylosidase C-terminal Concanavalin A-like domain-containing protein</fullName>
    </recommendedName>
</protein>